<proteinExistence type="predicted"/>
<dbReference type="GO" id="GO:0005886">
    <property type="term" value="C:plasma membrane"/>
    <property type="evidence" value="ECO:0007669"/>
    <property type="project" value="TreeGrafter"/>
</dbReference>
<name>A0A3P6QHF3_DIBLA</name>
<dbReference type="AlphaFoldDB" id="A0A3P6QHF3"/>
<organism evidence="6 7">
    <name type="scientific">Dibothriocephalus latus</name>
    <name type="common">Fish tapeworm</name>
    <name type="synonym">Diphyllobothrium latum</name>
    <dbReference type="NCBI Taxonomy" id="60516"/>
    <lineage>
        <taxon>Eukaryota</taxon>
        <taxon>Metazoa</taxon>
        <taxon>Spiralia</taxon>
        <taxon>Lophotrochozoa</taxon>
        <taxon>Platyhelminthes</taxon>
        <taxon>Cestoda</taxon>
        <taxon>Eucestoda</taxon>
        <taxon>Diphyllobothriidea</taxon>
        <taxon>Diphyllobothriidae</taxon>
        <taxon>Dibothriocephalus</taxon>
    </lineage>
</organism>
<dbReference type="GO" id="GO:0022857">
    <property type="term" value="F:transmembrane transporter activity"/>
    <property type="evidence" value="ECO:0007669"/>
    <property type="project" value="TreeGrafter"/>
</dbReference>
<evidence type="ECO:0000313" key="6">
    <source>
        <dbReference type="EMBL" id="VDK31421.1"/>
    </source>
</evidence>
<keyword evidence="3 5" id="KW-1133">Transmembrane helix</keyword>
<gene>
    <name evidence="6" type="ORF">DILT_LOCUS332</name>
</gene>
<feature type="transmembrane region" description="Helical" evidence="5">
    <location>
        <begin position="82"/>
        <end position="100"/>
    </location>
</feature>
<protein>
    <submittedName>
        <fullName evidence="6">Uncharacterized protein</fullName>
    </submittedName>
</protein>
<sequence>MQACRTSLDGGGAFLRCAKKPQGQDLDRDANEAYHAFIVAEGTTPTDLEVEIEENRDASGTITSAVQKIVREESLALGSIKYGEISCLIIFALLIVLWIGREPGMPGWSRLMPTTTNDKSRVIQYVDDVQATVFFVILVFLLPATNPLRVRQSEAERGKLLSYLIVTRLCPSLWGCFFSNSKANAP</sequence>
<dbReference type="PANTHER" id="PTHR10283:SF82">
    <property type="entry name" value="SOLUTE CARRIER FAMILY 13 MEMBER 2"/>
    <property type="match status" value="1"/>
</dbReference>
<keyword evidence="4 5" id="KW-0472">Membrane</keyword>
<comment type="subcellular location">
    <subcellularLocation>
        <location evidence="1">Membrane</location>
        <topology evidence="1">Multi-pass membrane protein</topology>
    </subcellularLocation>
</comment>
<dbReference type="OrthoDB" id="6493944at2759"/>
<reference evidence="6 7" key="1">
    <citation type="submission" date="2018-11" db="EMBL/GenBank/DDBJ databases">
        <authorList>
            <consortium name="Pathogen Informatics"/>
        </authorList>
    </citation>
    <scope>NUCLEOTIDE SEQUENCE [LARGE SCALE GENOMIC DNA]</scope>
</reference>
<keyword evidence="2 5" id="KW-0812">Transmembrane</keyword>
<dbReference type="PANTHER" id="PTHR10283">
    <property type="entry name" value="SOLUTE CARRIER FAMILY 13 MEMBER"/>
    <property type="match status" value="1"/>
</dbReference>
<evidence type="ECO:0000313" key="7">
    <source>
        <dbReference type="Proteomes" id="UP000281553"/>
    </source>
</evidence>
<evidence type="ECO:0000256" key="5">
    <source>
        <dbReference type="SAM" id="Phobius"/>
    </source>
</evidence>
<dbReference type="Proteomes" id="UP000281553">
    <property type="component" value="Unassembled WGS sequence"/>
</dbReference>
<evidence type="ECO:0000256" key="4">
    <source>
        <dbReference type="ARBA" id="ARBA00023136"/>
    </source>
</evidence>
<evidence type="ECO:0000256" key="1">
    <source>
        <dbReference type="ARBA" id="ARBA00004141"/>
    </source>
</evidence>
<keyword evidence="7" id="KW-1185">Reference proteome</keyword>
<feature type="transmembrane region" description="Helical" evidence="5">
    <location>
        <begin position="129"/>
        <end position="148"/>
    </location>
</feature>
<accession>A0A3P6QHF3</accession>
<evidence type="ECO:0000256" key="2">
    <source>
        <dbReference type="ARBA" id="ARBA00022692"/>
    </source>
</evidence>
<dbReference type="EMBL" id="UYRU01001297">
    <property type="protein sequence ID" value="VDK31421.1"/>
    <property type="molecule type" value="Genomic_DNA"/>
</dbReference>
<evidence type="ECO:0000256" key="3">
    <source>
        <dbReference type="ARBA" id="ARBA00022989"/>
    </source>
</evidence>